<dbReference type="CTD" id="66057679"/>
<evidence type="ECO:0000313" key="2">
    <source>
        <dbReference type="EMBL" id="CDP93846.1"/>
    </source>
</evidence>
<dbReference type="KEGG" id="bmy:BM_BM1237"/>
<dbReference type="RefSeq" id="XP_042935447.1">
    <property type="nucleotide sequence ID" value="XM_043079513.1"/>
</dbReference>
<reference evidence="3" key="3">
    <citation type="submission" date="2019-04" db="EMBL/GenBank/DDBJ databases">
        <authorList>
            <person name="Howe K."/>
            <person name="Paulini M."/>
            <person name="Williams G."/>
        </authorList>
    </citation>
    <scope>NUCLEOTIDE SEQUENCE [LARGE SCALE GENOMIC DNA]</scope>
    <source>
        <strain evidence="3">FR3</strain>
    </source>
</reference>
<dbReference type="EMBL" id="LN856912">
    <property type="protein sequence ID" value="CDP93846.1"/>
    <property type="molecule type" value="Genomic_DNA"/>
</dbReference>
<keyword evidence="1" id="KW-0812">Transmembrane</keyword>
<proteinExistence type="predicted"/>
<evidence type="ECO:0000256" key="1">
    <source>
        <dbReference type="SAM" id="Phobius"/>
    </source>
</evidence>
<keyword evidence="1" id="KW-0472">Membrane</keyword>
<dbReference type="AlphaFoldDB" id="A0A0J9XS42"/>
<gene>
    <name evidence="2" type="ORF">Bm1237</name>
    <name evidence="3" type="ORF">BM_BM1237</name>
    <name evidence="2" type="ORF">BM_Bm1237</name>
</gene>
<dbReference type="EMBL" id="CAAKNF010000193">
    <property type="protein sequence ID" value="VIO95093.1"/>
    <property type="molecule type" value="Genomic_DNA"/>
</dbReference>
<evidence type="ECO:0000313" key="3">
    <source>
        <dbReference type="EMBL" id="VIO95093.1"/>
    </source>
</evidence>
<dbReference type="InParanoid" id="A0A0J9XS42"/>
<dbReference type="GeneID" id="66057679"/>
<protein>
    <submittedName>
        <fullName evidence="2">Bm1237</fullName>
    </submittedName>
</protein>
<feature type="transmembrane region" description="Helical" evidence="1">
    <location>
        <begin position="21"/>
        <end position="42"/>
    </location>
</feature>
<reference evidence="2" key="1">
    <citation type="journal article" date="2007" name="Science">
        <title>Draft genome of the filarial nematode parasite Brugia malayi.</title>
        <authorList>
            <person name="Ghedin E."/>
            <person name="Wang S."/>
            <person name="Spiro D."/>
            <person name="Caler E."/>
            <person name="Zhao Q."/>
            <person name="Crabtree J."/>
            <person name="Allen J.E."/>
            <person name="Delcher A.L."/>
            <person name="Guiliano D.B."/>
            <person name="Miranda-Saavedra D."/>
            <person name="Angiuoli S.V."/>
            <person name="Creasy T."/>
            <person name="Amedeo P."/>
            <person name="Haas B."/>
            <person name="El-Sayed N.M."/>
            <person name="Wortman J.R."/>
            <person name="Feldblyum T."/>
            <person name="Tallon L."/>
            <person name="Schatz M."/>
            <person name="Shumway M."/>
            <person name="Koo H."/>
            <person name="Salzberg S.L."/>
            <person name="Schobel S."/>
            <person name="Pertea M."/>
            <person name="Pop M."/>
            <person name="White O."/>
            <person name="Barton G.J."/>
            <person name="Carlow C.K."/>
            <person name="Crawford M.J."/>
            <person name="Daub J."/>
            <person name="Dimmic M.W."/>
            <person name="Estes C.F."/>
            <person name="Foster J.M."/>
            <person name="Ganatra M."/>
            <person name="Gregory W.F."/>
            <person name="Johnson N.M."/>
            <person name="Jin J."/>
            <person name="Komuniecki R."/>
            <person name="Korf I."/>
            <person name="Kumar S."/>
            <person name="Laney S."/>
            <person name="Li B.W."/>
            <person name="Li W."/>
            <person name="Lindblom T.H."/>
            <person name="Lustigman S."/>
            <person name="Ma D."/>
            <person name="Maina C.V."/>
            <person name="Martin D.M."/>
            <person name="McCarter J.P."/>
            <person name="McReynolds L."/>
            <person name="Mitreva M."/>
            <person name="Nutman T.B."/>
            <person name="Parkinson J."/>
            <person name="Peregrin-Alvarez J.M."/>
            <person name="Poole C."/>
            <person name="Ren Q."/>
            <person name="Saunders L."/>
            <person name="Sluder A.E."/>
            <person name="Smith K."/>
            <person name="Stanke M."/>
            <person name="Unnasch T.R."/>
            <person name="Ware J."/>
            <person name="Wei A.D."/>
            <person name="Weil G."/>
            <person name="Williams D.J."/>
            <person name="Zhang Y."/>
            <person name="Williams S.A."/>
            <person name="Fraser-Liggett C."/>
            <person name="Slatko B."/>
            <person name="Blaxter M.L."/>
            <person name="Scott A.L."/>
        </authorList>
    </citation>
    <scope>NUCLEOTIDE SEQUENCE</scope>
    <source>
        <strain evidence="2">FR3</strain>
    </source>
</reference>
<name>A0A0J9XS42_BRUMA</name>
<keyword evidence="1" id="KW-1133">Transmembrane helix</keyword>
<sequence length="45" mass="4959">MLDHRNIAKGIRARNMFASGNSIKLTTAALIIIIQLLLLSLIKIV</sequence>
<organism evidence="2">
    <name type="scientific">Brugia malayi</name>
    <name type="common">Filarial nematode worm</name>
    <dbReference type="NCBI Taxonomy" id="6279"/>
    <lineage>
        <taxon>Eukaryota</taxon>
        <taxon>Metazoa</taxon>
        <taxon>Ecdysozoa</taxon>
        <taxon>Nematoda</taxon>
        <taxon>Chromadorea</taxon>
        <taxon>Rhabditida</taxon>
        <taxon>Spirurina</taxon>
        <taxon>Spiruromorpha</taxon>
        <taxon>Filarioidea</taxon>
        <taxon>Onchocercidae</taxon>
        <taxon>Brugia</taxon>
    </lineage>
</organism>
<reference evidence="2" key="2">
    <citation type="submission" date="2012-12" db="EMBL/GenBank/DDBJ databases">
        <authorList>
            <person name="Gao Y.W."/>
            <person name="Fan S.T."/>
            <person name="Sun H.T."/>
            <person name="Wang Z."/>
            <person name="Gao X.L."/>
            <person name="Li Y.G."/>
            <person name="Wang T.C."/>
            <person name="Zhang K."/>
            <person name="Xu W.W."/>
            <person name="Yu Z.J."/>
            <person name="Xia X.Z."/>
        </authorList>
    </citation>
    <scope>NUCLEOTIDE SEQUENCE</scope>
    <source>
        <strain evidence="2">FR3</strain>
    </source>
</reference>
<accession>A0A4E9FR95</accession>
<accession>A0A0J9XS42</accession>